<accession>A0A261F0X8</accession>
<evidence type="ECO:0000313" key="1">
    <source>
        <dbReference type="EMBL" id="OZG52757.1"/>
    </source>
</evidence>
<evidence type="ECO:0000313" key="2">
    <source>
        <dbReference type="Proteomes" id="UP000216454"/>
    </source>
</evidence>
<gene>
    <name evidence="1" type="ORF">PSSU_0375</name>
</gene>
<proteinExistence type="predicted"/>
<comment type="caution">
    <text evidence="1">The sequence shown here is derived from an EMBL/GenBank/DDBJ whole genome shotgun (WGS) entry which is preliminary data.</text>
</comment>
<name>A0A261F0X8_9BIFI</name>
<protein>
    <submittedName>
        <fullName evidence="1">Uncharacterized protein</fullName>
    </submittedName>
</protein>
<organism evidence="1 2">
    <name type="scientific">Pseudoscardovia suis</name>
    <dbReference type="NCBI Taxonomy" id="987063"/>
    <lineage>
        <taxon>Bacteria</taxon>
        <taxon>Bacillati</taxon>
        <taxon>Actinomycetota</taxon>
        <taxon>Actinomycetes</taxon>
        <taxon>Bifidobacteriales</taxon>
        <taxon>Bifidobacteriaceae</taxon>
        <taxon>Pseudoscardovia</taxon>
    </lineage>
</organism>
<sequence>MGSTTIIWTGDNANKPGTINNLFGIDETTAQALVRNLETGGMAGARVDDTGHLLITFTDGATHDLGSVVGPQGERGEGGLQGPSTQAPKVTEVKLAHGSWDGRKQTVTSTELKGHLTAVMPPQAPEEATACALAGLWCDVDESTGTLTATCSNDAPTVDVTVGCWHWDNDPGQIAFTLTAGGWTDMTQAAHVGGIDWRDNWVSPADAPSSAAWALAGIRFTHTGCNELTATCAVTPTQDINCVATVW</sequence>
<dbReference type="EMBL" id="MWWQ01000005">
    <property type="protein sequence ID" value="OZG52757.1"/>
    <property type="molecule type" value="Genomic_DNA"/>
</dbReference>
<dbReference type="AlphaFoldDB" id="A0A261F0X8"/>
<dbReference type="Proteomes" id="UP000216454">
    <property type="component" value="Unassembled WGS sequence"/>
</dbReference>
<keyword evidence="2" id="KW-1185">Reference proteome</keyword>
<reference evidence="1 2" key="1">
    <citation type="journal article" date="2017" name="BMC Genomics">
        <title>Comparative genomic and phylogenomic analyses of the Bifidobacteriaceae family.</title>
        <authorList>
            <person name="Lugli G.A."/>
            <person name="Milani C."/>
            <person name="Turroni F."/>
            <person name="Duranti S."/>
            <person name="Mancabelli L."/>
            <person name="Mangifesta M."/>
            <person name="Ferrario C."/>
            <person name="Modesto M."/>
            <person name="Mattarelli P."/>
            <person name="Jiri K."/>
            <person name="van Sinderen D."/>
            <person name="Ventura M."/>
        </authorList>
    </citation>
    <scope>NUCLEOTIDE SEQUENCE [LARGE SCALE GENOMIC DNA]</scope>
    <source>
        <strain evidence="1 2">DSM 24744</strain>
    </source>
</reference>
<dbReference type="RefSeq" id="WP_094690702.1">
    <property type="nucleotide sequence ID" value="NZ_MWWQ01000005.1"/>
</dbReference>